<dbReference type="Gene3D" id="1.10.10.10">
    <property type="entry name" value="Winged helix-like DNA-binding domain superfamily/Winged helix DNA-binding domain"/>
    <property type="match status" value="1"/>
</dbReference>
<name>A0A8J2ZT44_9BACI</name>
<evidence type="ECO:0000256" key="2">
    <source>
        <dbReference type="ARBA" id="ARBA00006479"/>
    </source>
</evidence>
<dbReference type="PANTHER" id="PTHR18964">
    <property type="entry name" value="ROK (REPRESSOR, ORF, KINASE) FAMILY"/>
    <property type="match status" value="1"/>
</dbReference>
<dbReference type="PANTHER" id="PTHR18964:SF149">
    <property type="entry name" value="BIFUNCTIONAL UDP-N-ACETYLGLUCOSAMINE 2-EPIMERASE_N-ACETYLMANNOSAMINE KINASE"/>
    <property type="match status" value="1"/>
</dbReference>
<dbReference type="InterPro" id="IPR049874">
    <property type="entry name" value="ROK_cs"/>
</dbReference>
<accession>A0A8J2ZT44</accession>
<gene>
    <name evidence="4" type="primary">xylR</name>
    <name evidence="4" type="ORF">GCM10010978_13820</name>
</gene>
<dbReference type="EMBL" id="BMEV01000020">
    <property type="protein sequence ID" value="GGH74708.1"/>
    <property type="molecule type" value="Genomic_DNA"/>
</dbReference>
<dbReference type="InterPro" id="IPR036390">
    <property type="entry name" value="WH_DNA-bd_sf"/>
</dbReference>
<dbReference type="InterPro" id="IPR036388">
    <property type="entry name" value="WH-like_DNA-bd_sf"/>
</dbReference>
<dbReference type="SUPFAM" id="SSF46785">
    <property type="entry name" value="Winged helix' DNA-binding domain"/>
    <property type="match status" value="1"/>
</dbReference>
<reference evidence="4" key="1">
    <citation type="journal article" date="2014" name="Int. J. Syst. Evol. Microbiol.">
        <title>Complete genome sequence of Corynebacterium casei LMG S-19264T (=DSM 44701T), isolated from a smear-ripened cheese.</title>
        <authorList>
            <consortium name="US DOE Joint Genome Institute (JGI-PGF)"/>
            <person name="Walter F."/>
            <person name="Albersmeier A."/>
            <person name="Kalinowski J."/>
            <person name="Ruckert C."/>
        </authorList>
    </citation>
    <scope>NUCLEOTIDE SEQUENCE</scope>
    <source>
        <strain evidence="4">CGMCC 1.12360</strain>
    </source>
</reference>
<dbReference type="RefSeq" id="WP_188391657.1">
    <property type="nucleotide sequence ID" value="NZ_BMEV01000020.1"/>
</dbReference>
<dbReference type="AlphaFoldDB" id="A0A8J2ZT44"/>
<dbReference type="InterPro" id="IPR000600">
    <property type="entry name" value="ROK"/>
</dbReference>
<dbReference type="Proteomes" id="UP000602050">
    <property type="component" value="Unassembled WGS sequence"/>
</dbReference>
<evidence type="ECO:0000256" key="3">
    <source>
        <dbReference type="ARBA" id="ARBA00022629"/>
    </source>
</evidence>
<organism evidence="4 5">
    <name type="scientific">Compostibacillus humi</name>
    <dbReference type="NCBI Taxonomy" id="1245525"/>
    <lineage>
        <taxon>Bacteria</taxon>
        <taxon>Bacillati</taxon>
        <taxon>Bacillota</taxon>
        <taxon>Bacilli</taxon>
        <taxon>Bacillales</taxon>
        <taxon>Bacillaceae</taxon>
        <taxon>Compostibacillus</taxon>
    </lineage>
</organism>
<sequence length="399" mass="45132">MVTGDGAYIKKINRSLLLQKIIENGMISRAELSKQTGLNKATVSVQVLDLLNEKLIIETQQEHNSIGRRPIILSINGKAGYILGIDLDFPLIQFTVTNIAGKPVEVHHLHLDTDNYEKVIDILVQHIKQYEEKYSESVYGLINVVIGIHGTVNNNEMINFVPKFKWHKKKIKEDLLKQLDIDIHIDNNANLSAFAEKVFVHHYSNNLLNIILSSGIGAGIIMDGKLNKGYDGYAGEMGHMIISPNGKSCSCGNHGCWEKYASEPAALKELQILLNKEQLTYSDVRQLLDKKDPVVLEYFKEFIMYLTIGINNIINIYNPEIIVLNSDMLKMYPNAIKEIESNLKSSVSQYREIVLSKLGNKSCVLGACAMGIKRFFEIKEVYLELPESLIQAKQMEYIY</sequence>
<comment type="similarity">
    <text evidence="2">Belongs to the ROK (NagC/XylR) family.</text>
</comment>
<keyword evidence="5" id="KW-1185">Reference proteome</keyword>
<comment type="caution">
    <text evidence="4">The sequence shown here is derived from an EMBL/GenBank/DDBJ whole genome shotgun (WGS) entry which is preliminary data.</text>
</comment>
<dbReference type="Gene3D" id="3.30.420.40">
    <property type="match status" value="2"/>
</dbReference>
<dbReference type="InterPro" id="IPR043129">
    <property type="entry name" value="ATPase_NBD"/>
</dbReference>
<dbReference type="GO" id="GO:0042732">
    <property type="term" value="P:D-xylose metabolic process"/>
    <property type="evidence" value="ECO:0007669"/>
    <property type="project" value="UniProtKB-KW"/>
</dbReference>
<evidence type="ECO:0000256" key="1">
    <source>
        <dbReference type="ARBA" id="ARBA00002486"/>
    </source>
</evidence>
<dbReference type="Pfam" id="PF00480">
    <property type="entry name" value="ROK"/>
    <property type="match status" value="1"/>
</dbReference>
<proteinExistence type="inferred from homology"/>
<reference evidence="4" key="2">
    <citation type="submission" date="2020-09" db="EMBL/GenBank/DDBJ databases">
        <authorList>
            <person name="Sun Q."/>
            <person name="Zhou Y."/>
        </authorList>
    </citation>
    <scope>NUCLEOTIDE SEQUENCE</scope>
    <source>
        <strain evidence="4">CGMCC 1.12360</strain>
    </source>
</reference>
<protein>
    <submittedName>
        <fullName evidence="4">Xylose repressor</fullName>
    </submittedName>
</protein>
<keyword evidence="3" id="KW-0119">Carbohydrate metabolism</keyword>
<evidence type="ECO:0000313" key="4">
    <source>
        <dbReference type="EMBL" id="GGH74708.1"/>
    </source>
</evidence>
<dbReference type="SUPFAM" id="SSF53067">
    <property type="entry name" value="Actin-like ATPase domain"/>
    <property type="match status" value="1"/>
</dbReference>
<keyword evidence="3" id="KW-0859">Xylose metabolism</keyword>
<evidence type="ECO:0000313" key="5">
    <source>
        <dbReference type="Proteomes" id="UP000602050"/>
    </source>
</evidence>
<comment type="function">
    <text evidence="1">Transcriptional repressor of xylose-utilizing enzymes.</text>
</comment>
<dbReference type="PROSITE" id="PS01125">
    <property type="entry name" value="ROK"/>
    <property type="match status" value="1"/>
</dbReference>